<keyword evidence="1" id="KW-0812">Transmembrane</keyword>
<comment type="caution">
    <text evidence="3">The sequence shown here is derived from an EMBL/GenBank/DDBJ whole genome shotgun (WGS) entry which is preliminary data.</text>
</comment>
<evidence type="ECO:0000313" key="4">
    <source>
        <dbReference type="Proteomes" id="UP001491310"/>
    </source>
</evidence>
<reference evidence="3 4" key="1">
    <citation type="journal article" date="2024" name="Nat. Commun.">
        <title>Phylogenomics reveals the evolutionary origins of lichenization in chlorophyte algae.</title>
        <authorList>
            <person name="Puginier C."/>
            <person name="Libourel C."/>
            <person name="Otte J."/>
            <person name="Skaloud P."/>
            <person name="Haon M."/>
            <person name="Grisel S."/>
            <person name="Petersen M."/>
            <person name="Berrin J.G."/>
            <person name="Delaux P.M."/>
            <person name="Dal Grande F."/>
            <person name="Keller J."/>
        </authorList>
    </citation>
    <scope>NUCLEOTIDE SEQUENCE [LARGE SCALE GENOMIC DNA]</scope>
    <source>
        <strain evidence="3 4">SAG 216-7</strain>
    </source>
</reference>
<comment type="caution">
    <text evidence="1">Lacks conserved residue(s) required for the propagation of feature annotation.</text>
</comment>
<gene>
    <name evidence="3" type="ORF">WJX75_009294</name>
</gene>
<feature type="chain" id="PRO_5045280422" description="HVA22-like protein" evidence="2">
    <location>
        <begin position="25"/>
        <end position="192"/>
    </location>
</feature>
<comment type="similarity">
    <text evidence="1">Belongs to the DP1 family.</text>
</comment>
<keyword evidence="4" id="KW-1185">Reference proteome</keyword>
<dbReference type="PANTHER" id="PTHR12300">
    <property type="entry name" value="HVA22-LIKE PROTEINS"/>
    <property type="match status" value="1"/>
</dbReference>
<keyword evidence="1" id="KW-0472">Membrane</keyword>
<dbReference type="InterPro" id="IPR004345">
    <property type="entry name" value="TB2_DP1_HVA22"/>
</dbReference>
<organism evidence="3 4">
    <name type="scientific">Coccomyxa subellipsoidea</name>
    <dbReference type="NCBI Taxonomy" id="248742"/>
    <lineage>
        <taxon>Eukaryota</taxon>
        <taxon>Viridiplantae</taxon>
        <taxon>Chlorophyta</taxon>
        <taxon>core chlorophytes</taxon>
        <taxon>Trebouxiophyceae</taxon>
        <taxon>Trebouxiophyceae incertae sedis</taxon>
        <taxon>Coccomyxaceae</taxon>
        <taxon>Coccomyxa</taxon>
    </lineage>
</organism>
<evidence type="ECO:0000313" key="3">
    <source>
        <dbReference type="EMBL" id="KAK9916145.1"/>
    </source>
</evidence>
<dbReference type="EMBL" id="JALJOT010000004">
    <property type="protein sequence ID" value="KAK9916145.1"/>
    <property type="molecule type" value="Genomic_DNA"/>
</dbReference>
<feature type="signal peptide" evidence="2">
    <location>
        <begin position="1"/>
        <end position="24"/>
    </location>
</feature>
<name>A0ABR2YWJ3_9CHLO</name>
<keyword evidence="1" id="KW-1133">Transmembrane helix</keyword>
<proteinExistence type="inferred from homology"/>
<protein>
    <recommendedName>
        <fullName evidence="1">HVA22-like protein</fullName>
    </recommendedName>
</protein>
<keyword evidence="2" id="KW-0732">Signal</keyword>
<dbReference type="Pfam" id="PF03134">
    <property type="entry name" value="TB2_DP1_HVA22"/>
    <property type="match status" value="1"/>
</dbReference>
<sequence>MHFRIVLTYALNLFFGLLYPTAKSVEAVESGDNGHDDAQWLMYWVIYTLLLIAETLLWPVLQWVPLYGEAKAILLAWLVLPHFKGATWVYETIIGPGSTKLRAELQKIPALERFLNQEDAAPAKVFTPEEEARSVEERKTQVTLTVQETRDAMISKLDDINGIADPKAKQKALKSFDKDLSKMANVGNKKFA</sequence>
<comment type="subcellular location">
    <subcellularLocation>
        <location evidence="1">Membrane</location>
        <topology evidence="1">Multi-pass membrane protein</topology>
    </subcellularLocation>
</comment>
<feature type="transmembrane region" description="Helical" evidence="1">
    <location>
        <begin position="40"/>
        <end position="61"/>
    </location>
</feature>
<evidence type="ECO:0000256" key="1">
    <source>
        <dbReference type="RuleBase" id="RU362006"/>
    </source>
</evidence>
<evidence type="ECO:0000256" key="2">
    <source>
        <dbReference type="SAM" id="SignalP"/>
    </source>
</evidence>
<accession>A0ABR2YWJ3</accession>
<dbReference type="Proteomes" id="UP001491310">
    <property type="component" value="Unassembled WGS sequence"/>
</dbReference>